<dbReference type="EMBL" id="CP000158">
    <property type="protein sequence ID" value="ABI76390.1"/>
    <property type="molecule type" value="Genomic_DNA"/>
</dbReference>
<gene>
    <name evidence="1" type="ordered locus">HNE_2734</name>
</gene>
<sequence length="63" mass="6614">MNGNNGSQPALRIVKGMNALMGVKRGVIKHDVPEMVATETVVSAVAGWAPKRQLAPPAQAVSY</sequence>
<protein>
    <submittedName>
        <fullName evidence="1">Uncharacterized protein</fullName>
    </submittedName>
</protein>
<proteinExistence type="predicted"/>
<dbReference type="AlphaFoldDB" id="Q0BYM9"/>
<name>Q0BYM9_HYPNA</name>
<dbReference type="Proteomes" id="UP000001959">
    <property type="component" value="Chromosome"/>
</dbReference>
<keyword evidence="2" id="KW-1185">Reference proteome</keyword>
<accession>Q0BYM9</accession>
<evidence type="ECO:0000313" key="1">
    <source>
        <dbReference type="EMBL" id="ABI76390.1"/>
    </source>
</evidence>
<evidence type="ECO:0000313" key="2">
    <source>
        <dbReference type="Proteomes" id="UP000001959"/>
    </source>
</evidence>
<dbReference type="HOGENOM" id="CLU_2879809_0_0_5"/>
<organism evidence="1 2">
    <name type="scientific">Hyphomonas neptunium (strain ATCC 15444)</name>
    <dbReference type="NCBI Taxonomy" id="228405"/>
    <lineage>
        <taxon>Bacteria</taxon>
        <taxon>Pseudomonadati</taxon>
        <taxon>Pseudomonadota</taxon>
        <taxon>Alphaproteobacteria</taxon>
        <taxon>Hyphomonadales</taxon>
        <taxon>Hyphomonadaceae</taxon>
        <taxon>Hyphomonas</taxon>
    </lineage>
</organism>
<reference evidence="1 2" key="1">
    <citation type="journal article" date="2006" name="J. Bacteriol.">
        <title>Comparative genomic evidence for a close relationship between the dimorphic prosthecate bacteria Hyphomonas neptunium and Caulobacter crescentus.</title>
        <authorList>
            <person name="Badger J.H."/>
            <person name="Hoover T.R."/>
            <person name="Brun Y.V."/>
            <person name="Weiner R.M."/>
            <person name="Laub M.T."/>
            <person name="Alexandre G."/>
            <person name="Mrazek J."/>
            <person name="Ren Q."/>
            <person name="Paulsen I.T."/>
            <person name="Nelson K.E."/>
            <person name="Khouri H.M."/>
            <person name="Radune D."/>
            <person name="Sosa J."/>
            <person name="Dodson R.J."/>
            <person name="Sullivan S.A."/>
            <person name="Rosovitz M.J."/>
            <person name="Madupu R."/>
            <person name="Brinkac L.M."/>
            <person name="Durkin A.S."/>
            <person name="Daugherty S.C."/>
            <person name="Kothari S.P."/>
            <person name="Giglio M.G."/>
            <person name="Zhou L."/>
            <person name="Haft D.H."/>
            <person name="Selengut J.D."/>
            <person name="Davidsen T.M."/>
            <person name="Yang Q."/>
            <person name="Zafar N."/>
            <person name="Ward N.L."/>
        </authorList>
    </citation>
    <scope>NUCLEOTIDE SEQUENCE [LARGE SCALE GENOMIC DNA]</scope>
    <source>
        <strain evidence="1 2">ATCC 15444</strain>
    </source>
</reference>
<dbReference type="KEGG" id="hne:HNE_2734"/>